<proteinExistence type="inferred from homology"/>
<feature type="transmembrane region" description="Helical" evidence="2">
    <location>
        <begin position="383"/>
        <end position="409"/>
    </location>
</feature>
<comment type="similarity">
    <text evidence="1">Belongs to the type-B carboxylesterase/lipase family.</text>
</comment>
<dbReference type="InterPro" id="IPR029058">
    <property type="entry name" value="AB_hydrolase_fold"/>
</dbReference>
<protein>
    <submittedName>
        <fullName evidence="4">CEL</fullName>
    </submittedName>
</protein>
<evidence type="ECO:0000256" key="1">
    <source>
        <dbReference type="ARBA" id="ARBA00005964"/>
    </source>
</evidence>
<accession>A0A7J7IZF0</accession>
<gene>
    <name evidence="4" type="ORF">EB796_022533</name>
</gene>
<keyword evidence="2" id="KW-0812">Transmembrane</keyword>
<evidence type="ECO:0000313" key="4">
    <source>
        <dbReference type="EMBL" id="KAF6019165.1"/>
    </source>
</evidence>
<evidence type="ECO:0000313" key="5">
    <source>
        <dbReference type="Proteomes" id="UP000593567"/>
    </source>
</evidence>
<dbReference type="AlphaFoldDB" id="A0A7J7IZF0"/>
<keyword evidence="2" id="KW-0472">Membrane</keyword>
<organism evidence="4 5">
    <name type="scientific">Bugula neritina</name>
    <name type="common">Brown bryozoan</name>
    <name type="synonym">Sertularia neritina</name>
    <dbReference type="NCBI Taxonomy" id="10212"/>
    <lineage>
        <taxon>Eukaryota</taxon>
        <taxon>Metazoa</taxon>
        <taxon>Spiralia</taxon>
        <taxon>Lophotrochozoa</taxon>
        <taxon>Bryozoa</taxon>
        <taxon>Gymnolaemata</taxon>
        <taxon>Cheilostomatida</taxon>
        <taxon>Flustrina</taxon>
        <taxon>Buguloidea</taxon>
        <taxon>Bugulidae</taxon>
        <taxon>Bugula</taxon>
    </lineage>
</organism>
<reference evidence="4" key="1">
    <citation type="submission" date="2020-06" db="EMBL/GenBank/DDBJ databases">
        <title>Draft genome of Bugula neritina, a colonial animal packing powerful symbionts and potential medicines.</title>
        <authorList>
            <person name="Rayko M."/>
        </authorList>
    </citation>
    <scope>NUCLEOTIDE SEQUENCE [LARGE SCALE GENOMIC DNA]</scope>
    <source>
        <strain evidence="4">Kwan_BN1</strain>
    </source>
</reference>
<dbReference type="Pfam" id="PF00135">
    <property type="entry name" value="COesterase"/>
    <property type="match status" value="1"/>
</dbReference>
<evidence type="ECO:0000259" key="3">
    <source>
        <dbReference type="Pfam" id="PF00135"/>
    </source>
</evidence>
<sequence length="415" mass="45623">MIWIHGGGFIRGSGMEDDPSAIVTSGDVVVVTINYRVGALGFMSTGDKKLPGNYGLWDQKLAIEWVKDNIKDYGGNPDSITIFGQSAGSISATFQMLSPLNNNTLFQRVIAQSGSALAAASISRTPAFFSQSVLQRLNCSSTAQPQECLSSKTSEEIMAATSPRFNLIFYPVVDQDFLHYDGYEIMDSFARTGLSETTKSMLANFGSFDLFSGWTDQEGLFGLLVLLRLVEEVNFSNIQKGLSAETLREALKVPVFRDFVAGAEYYNATEEEKQLSQRMIQQWTSFAKTGDPSNTDYTEFEYPSTQAYTRLKTGEFEKLSYPYSSQAKILLAINSAAMNNAEVENKVNLEETTPAGISMSTEGNPKNDYLNGLLQLTAQEADFAITTTLVLSVLLAIICIILIGVIIHLKRKSNK</sequence>
<dbReference type="EMBL" id="VXIV02003251">
    <property type="protein sequence ID" value="KAF6019165.1"/>
    <property type="molecule type" value="Genomic_DNA"/>
</dbReference>
<dbReference type="OrthoDB" id="408631at2759"/>
<dbReference type="Gene3D" id="3.40.50.1820">
    <property type="entry name" value="alpha/beta hydrolase"/>
    <property type="match status" value="2"/>
</dbReference>
<evidence type="ECO:0000256" key="2">
    <source>
        <dbReference type="SAM" id="Phobius"/>
    </source>
</evidence>
<dbReference type="SUPFAM" id="SSF53474">
    <property type="entry name" value="alpha/beta-Hydrolases"/>
    <property type="match status" value="1"/>
</dbReference>
<dbReference type="InterPro" id="IPR051093">
    <property type="entry name" value="Neuroligin/BSAL"/>
</dbReference>
<keyword evidence="2" id="KW-1133">Transmembrane helix</keyword>
<comment type="caution">
    <text evidence="4">The sequence shown here is derived from an EMBL/GenBank/DDBJ whole genome shotgun (WGS) entry which is preliminary data.</text>
</comment>
<dbReference type="InterPro" id="IPR002018">
    <property type="entry name" value="CarbesteraseB"/>
</dbReference>
<dbReference type="PANTHER" id="PTHR43903">
    <property type="entry name" value="NEUROLIGIN"/>
    <property type="match status" value="1"/>
</dbReference>
<feature type="domain" description="Carboxylesterase type B" evidence="3">
    <location>
        <begin position="1"/>
        <end position="188"/>
    </location>
</feature>
<keyword evidence="5" id="KW-1185">Reference proteome</keyword>
<dbReference type="Proteomes" id="UP000593567">
    <property type="component" value="Unassembled WGS sequence"/>
</dbReference>
<name>A0A7J7IZF0_BUGNE</name>